<dbReference type="CDD" id="cd00882">
    <property type="entry name" value="Ras_like_GTPase"/>
    <property type="match status" value="1"/>
</dbReference>
<keyword evidence="2" id="KW-1185">Reference proteome</keyword>
<dbReference type="EMBL" id="JAUKUD010000001">
    <property type="protein sequence ID" value="KAK0753683.1"/>
    <property type="molecule type" value="Genomic_DNA"/>
</dbReference>
<comment type="caution">
    <text evidence="1">The sequence shown here is derived from an EMBL/GenBank/DDBJ whole genome shotgun (WGS) entry which is preliminary data.</text>
</comment>
<dbReference type="SUPFAM" id="SSF52540">
    <property type="entry name" value="P-loop containing nucleoside triphosphate hydrolases"/>
    <property type="match status" value="1"/>
</dbReference>
<accession>A0AA40F9I2</accession>
<organism evidence="1 2">
    <name type="scientific">Schizothecium vesticola</name>
    <dbReference type="NCBI Taxonomy" id="314040"/>
    <lineage>
        <taxon>Eukaryota</taxon>
        <taxon>Fungi</taxon>
        <taxon>Dikarya</taxon>
        <taxon>Ascomycota</taxon>
        <taxon>Pezizomycotina</taxon>
        <taxon>Sordariomycetes</taxon>
        <taxon>Sordariomycetidae</taxon>
        <taxon>Sordariales</taxon>
        <taxon>Schizotheciaceae</taxon>
        <taxon>Schizothecium</taxon>
    </lineage>
</organism>
<dbReference type="AlphaFoldDB" id="A0AA40F9I2"/>
<evidence type="ECO:0000313" key="2">
    <source>
        <dbReference type="Proteomes" id="UP001172155"/>
    </source>
</evidence>
<proteinExistence type="predicted"/>
<dbReference type="Gene3D" id="3.40.50.300">
    <property type="entry name" value="P-loop containing nucleotide triphosphate hydrolases"/>
    <property type="match status" value="1"/>
</dbReference>
<sequence>MSKKFVILLIGPARCGKTTFLKFLGANVGNGPTTTCSAYEVPSTSGNVFTVVDTPGLDSSPKTNLAVLKIIADKLSEMTKGELMVSGVIYFHCITDMRLTGTARTHIEILSEICGKHFYPRIAFVTTMWNRIKAGDRTYERLHGSLGQKYTHIVRPHMLFRFSNDRKSAEAVLEHFNKPYTPVSRAELQLEVEVRQSGSGASAVRKTKAGRRIDADLDKGFCVIL</sequence>
<reference evidence="1" key="1">
    <citation type="submission" date="2023-06" db="EMBL/GenBank/DDBJ databases">
        <title>Genome-scale phylogeny and comparative genomics of the fungal order Sordariales.</title>
        <authorList>
            <consortium name="Lawrence Berkeley National Laboratory"/>
            <person name="Hensen N."/>
            <person name="Bonometti L."/>
            <person name="Westerberg I."/>
            <person name="Brannstrom I.O."/>
            <person name="Guillou S."/>
            <person name="Cros-Aarteil S."/>
            <person name="Calhoun S."/>
            <person name="Haridas S."/>
            <person name="Kuo A."/>
            <person name="Mondo S."/>
            <person name="Pangilinan J."/>
            <person name="Riley R."/>
            <person name="LaButti K."/>
            <person name="Andreopoulos B."/>
            <person name="Lipzen A."/>
            <person name="Chen C."/>
            <person name="Yanf M."/>
            <person name="Daum C."/>
            <person name="Ng V."/>
            <person name="Clum A."/>
            <person name="Steindorff A."/>
            <person name="Ohm R."/>
            <person name="Martin F."/>
            <person name="Silar P."/>
            <person name="Natvig D."/>
            <person name="Lalanne C."/>
            <person name="Gautier V."/>
            <person name="Ament-velasquez S.L."/>
            <person name="Kruys A."/>
            <person name="Hutchinson M.I."/>
            <person name="Powell A.J."/>
            <person name="Barry K."/>
            <person name="Miller A.N."/>
            <person name="Grigoriev I.V."/>
            <person name="Debuchy R."/>
            <person name="Gladieux P."/>
            <person name="Thoren M.H."/>
            <person name="Johannesson H."/>
        </authorList>
    </citation>
    <scope>NUCLEOTIDE SEQUENCE</scope>
    <source>
        <strain evidence="1">SMH3187-1</strain>
    </source>
</reference>
<name>A0AA40F9I2_9PEZI</name>
<evidence type="ECO:0008006" key="3">
    <source>
        <dbReference type="Google" id="ProtNLM"/>
    </source>
</evidence>
<protein>
    <recommendedName>
        <fullName evidence="3">G domain-containing protein</fullName>
    </recommendedName>
</protein>
<dbReference type="Proteomes" id="UP001172155">
    <property type="component" value="Unassembled WGS sequence"/>
</dbReference>
<gene>
    <name evidence="1" type="ORF">B0T18DRAFT_424190</name>
</gene>
<evidence type="ECO:0000313" key="1">
    <source>
        <dbReference type="EMBL" id="KAK0753683.1"/>
    </source>
</evidence>
<dbReference type="InterPro" id="IPR027417">
    <property type="entry name" value="P-loop_NTPase"/>
</dbReference>